<evidence type="ECO:0000313" key="2">
    <source>
        <dbReference type="Proteomes" id="UP001642360"/>
    </source>
</evidence>
<dbReference type="EMBL" id="CAUOFW020000903">
    <property type="protein sequence ID" value="CAK9138577.1"/>
    <property type="molecule type" value="Genomic_DNA"/>
</dbReference>
<reference evidence="1 2" key="1">
    <citation type="submission" date="2024-02" db="EMBL/GenBank/DDBJ databases">
        <authorList>
            <person name="Vignale AGUSTIN F."/>
            <person name="Sosa J E."/>
            <person name="Modenutti C."/>
        </authorList>
    </citation>
    <scope>NUCLEOTIDE SEQUENCE [LARGE SCALE GENOMIC DNA]</scope>
</reference>
<sequence>MEGRGRETTLMACEMAHQPPELSHSHRGKVVLANMVPHGDNGPNLSIWSEKHAGIYYCMYATRYLRLIVKTVTALRFNIGWRPGMETAILGHALSEYQMIGFMTSKCQIQIAFFVIGNTGMTHKTLITKHPTHPTFPMMLKGGPKIIQKGKVAWCMNLPSLQGPEEFRCINLTLHAKKTIFMAQTVTSK</sequence>
<gene>
    <name evidence="1" type="ORF">ILEXP_LOCUS5926</name>
</gene>
<dbReference type="Proteomes" id="UP001642360">
    <property type="component" value="Unassembled WGS sequence"/>
</dbReference>
<dbReference type="AlphaFoldDB" id="A0ABC8R1K5"/>
<evidence type="ECO:0000313" key="1">
    <source>
        <dbReference type="EMBL" id="CAK9138577.1"/>
    </source>
</evidence>
<name>A0ABC8R1K5_9AQUA</name>
<proteinExistence type="predicted"/>
<accession>A0ABC8R1K5</accession>
<protein>
    <submittedName>
        <fullName evidence="1">Uncharacterized protein</fullName>
    </submittedName>
</protein>
<organism evidence="1 2">
    <name type="scientific">Ilex paraguariensis</name>
    <name type="common">yerba mate</name>
    <dbReference type="NCBI Taxonomy" id="185542"/>
    <lineage>
        <taxon>Eukaryota</taxon>
        <taxon>Viridiplantae</taxon>
        <taxon>Streptophyta</taxon>
        <taxon>Embryophyta</taxon>
        <taxon>Tracheophyta</taxon>
        <taxon>Spermatophyta</taxon>
        <taxon>Magnoliopsida</taxon>
        <taxon>eudicotyledons</taxon>
        <taxon>Gunneridae</taxon>
        <taxon>Pentapetalae</taxon>
        <taxon>asterids</taxon>
        <taxon>campanulids</taxon>
        <taxon>Aquifoliales</taxon>
        <taxon>Aquifoliaceae</taxon>
        <taxon>Ilex</taxon>
    </lineage>
</organism>
<comment type="caution">
    <text evidence="1">The sequence shown here is derived from an EMBL/GenBank/DDBJ whole genome shotgun (WGS) entry which is preliminary data.</text>
</comment>
<keyword evidence="2" id="KW-1185">Reference proteome</keyword>